<evidence type="ECO:0000313" key="2">
    <source>
        <dbReference type="EMBL" id="QFY54917.1"/>
    </source>
</evidence>
<protein>
    <recommendedName>
        <fullName evidence="6">Dicarboxylate transport</fullName>
    </recommendedName>
</protein>
<name>A0AA91U438_9GAMM</name>
<dbReference type="EMBL" id="CP033116">
    <property type="protein sequence ID" value="QFY58602.1"/>
    <property type="molecule type" value="Genomic_DNA"/>
</dbReference>
<proteinExistence type="predicted"/>
<gene>
    <name evidence="1" type="ORF">CO192_09310</name>
    <name evidence="2" type="ORF">EAO82_00055</name>
    <name evidence="3" type="ORF">EAO82_20930</name>
</gene>
<dbReference type="EMBL" id="CP033116">
    <property type="protein sequence ID" value="QFY54917.1"/>
    <property type="molecule type" value="Genomic_DNA"/>
</dbReference>
<keyword evidence="5" id="KW-1185">Reference proteome</keyword>
<dbReference type="Proteomes" id="UP000243750">
    <property type="component" value="Unassembled WGS sequence"/>
</dbReference>
<accession>A0AA91U438</accession>
<evidence type="ECO:0000313" key="4">
    <source>
        <dbReference type="Proteomes" id="UP000243750"/>
    </source>
</evidence>
<reference evidence="1 4" key="1">
    <citation type="submission" date="2017-09" db="EMBL/GenBank/DDBJ databases">
        <title>Bacterial and phytoplankton interrelationship in Kongsfjorden, an Arctic fjord.</title>
        <authorList>
            <person name="Sinha R."/>
            <person name="Krishnan K."/>
        </authorList>
    </citation>
    <scope>NUCLEOTIDE SEQUENCE [LARGE SCALE GENOMIC DNA]</scope>
    <source>
        <strain evidence="1 4">58</strain>
    </source>
</reference>
<dbReference type="RefSeq" id="WP_096346335.1">
    <property type="nucleotide sequence ID" value="NZ_CP033116.1"/>
</dbReference>
<sequence length="854" mass="92489">MRKALSIVVALTGLILLLALTGAFLAQRALTAAGIGQLEWQDLRLGWSGVQVEQITGNYHTQQGTLDFQLSALRLQLGGDSRFRLASINLQTLQLDWRPQQATADDTTDGLPDPLAWQDQLALLPDQLQVESLELRVPCPTGSCIAQGEFQLNRLGEERFAAQLVLNAPEGRLKFDAQLHSDVEALDLQAQLQLSGQPAATLEGRWSQRDQLPVWAGSVQVAQWPRADWLLAYAAPWLGRQAYPFEQLPTGMRASVDWNLAPVTRPVEWVDLLDGQVQLNADIALPQSWYWPEVGELQGQMLLDVVGDNGDWGLQQGTARLVIDQPALAALLHLPEDLRPNQLVLRIDPDENSALGRATPLSLGIELEATGRVELGLAGRLTLTSRPHWQAEWQLLTLQGAAAELDMDELQLRGLELDWPFEGRLDAQQLTAQFGEGARLQASSIIDASTGLALNNVSLDFSGLQLQAPLGDALQISLKGPLNMTAASVSHEVLEPQGWALDGELDYSAQQVGWKGVGKTTTGLGLDVEFDWPEQQPWHANASLQEVFLRAANPLADTFSGWPPLLSFASGRLTGQVQAVGSAGLGSVQGQFTLSGGKGILDRSTFEGLSAEMTLALAGDDLQLGFADLRLKALDPGMPLGPLTFSGGYRAELENLTGGLVNIDAAHMGMLGGQVRVNAGRLDLSRPGQSVIVELEGVELGRLFEVYPAEGLSGRGTLDGRLPVGLEGGKLVIDAGRLQAREPGGYLRYRSQKLDDLARSNVGMRQVAAALDDFHYSVLASDVAYDREGQLVLGLQLQGRNPSLEGGRPIHLNIRLEENVPALLASLQLSGQVSDIIQKRVQERLLQQRLTPDP</sequence>
<dbReference type="Pfam" id="PF11739">
    <property type="entry name" value="YdbH-like"/>
    <property type="match status" value="1"/>
</dbReference>
<evidence type="ECO:0000313" key="3">
    <source>
        <dbReference type="EMBL" id="QFY58602.1"/>
    </source>
</evidence>
<evidence type="ECO:0008006" key="6">
    <source>
        <dbReference type="Google" id="ProtNLM"/>
    </source>
</evidence>
<evidence type="ECO:0000313" key="5">
    <source>
        <dbReference type="Proteomes" id="UP000344571"/>
    </source>
</evidence>
<evidence type="ECO:0000313" key="1">
    <source>
        <dbReference type="EMBL" id="PCC99641.1"/>
    </source>
</evidence>
<organism evidence="1 4">
    <name type="scientific">Halopseudomonas pelagia</name>
    <dbReference type="NCBI Taxonomy" id="553151"/>
    <lineage>
        <taxon>Bacteria</taxon>
        <taxon>Pseudomonadati</taxon>
        <taxon>Pseudomonadota</taxon>
        <taxon>Gammaproteobacteria</taxon>
        <taxon>Pseudomonadales</taxon>
        <taxon>Pseudomonadaceae</taxon>
        <taxon>Halopseudomonas</taxon>
    </lineage>
</organism>
<dbReference type="Proteomes" id="UP000344571">
    <property type="component" value="Chromosome"/>
</dbReference>
<dbReference type="InterPro" id="IPR021730">
    <property type="entry name" value="YdbH"/>
</dbReference>
<reference evidence="2 5" key="2">
    <citation type="submission" date="2018-10" db="EMBL/GenBank/DDBJ databases">
        <title>Complete genome sequence of Pseudomonas pelagia strain Kongs-67.</title>
        <authorList>
            <person name="Sinha R.K."/>
            <person name="Krishnan K."/>
        </authorList>
    </citation>
    <scope>NUCLEOTIDE SEQUENCE [LARGE SCALE GENOMIC DNA]</scope>
    <source>
        <strain evidence="2 5">Kongs-67</strain>
    </source>
</reference>
<dbReference type="AlphaFoldDB" id="A0AA91U438"/>
<dbReference type="EMBL" id="NWMT01000093">
    <property type="protein sequence ID" value="PCC99641.1"/>
    <property type="molecule type" value="Genomic_DNA"/>
</dbReference>